<name>A0ABW4YVF9_9HYPH</name>
<accession>A0ABW4YVF9</accession>
<dbReference type="PANTHER" id="PTHR35936">
    <property type="entry name" value="MEMBRANE-BOUND LYTIC MUREIN TRANSGLYCOSYLASE F"/>
    <property type="match status" value="1"/>
</dbReference>
<gene>
    <name evidence="4" type="ORF">ACFSNC_08250</name>
</gene>
<reference evidence="5" key="1">
    <citation type="journal article" date="2019" name="Int. J. Syst. Evol. Microbiol.">
        <title>The Global Catalogue of Microorganisms (GCM) 10K type strain sequencing project: providing services to taxonomists for standard genome sequencing and annotation.</title>
        <authorList>
            <consortium name="The Broad Institute Genomics Platform"/>
            <consortium name="The Broad Institute Genome Sequencing Center for Infectious Disease"/>
            <person name="Wu L."/>
            <person name="Ma J."/>
        </authorList>
    </citation>
    <scope>NUCLEOTIDE SEQUENCE [LARGE SCALE GENOMIC DNA]</scope>
    <source>
        <strain evidence="5">CCM 7435</strain>
    </source>
</reference>
<dbReference type="SMART" id="SM00062">
    <property type="entry name" value="PBPb"/>
    <property type="match status" value="1"/>
</dbReference>
<dbReference type="RefSeq" id="WP_213353043.1">
    <property type="nucleotide sequence ID" value="NZ_JAHBGB010000031.1"/>
</dbReference>
<proteinExistence type="predicted"/>
<feature type="chain" id="PRO_5047423277" evidence="2">
    <location>
        <begin position="29"/>
        <end position="264"/>
    </location>
</feature>
<evidence type="ECO:0000256" key="1">
    <source>
        <dbReference type="ARBA" id="ARBA00022729"/>
    </source>
</evidence>
<sequence length="264" mass="27499">MVGKALSCRGAALLLAALVLAGGAAAEAEPPPLRIGVAQVPPKADIPAARLYTPDGFDLDLAAEIGRRLGRKVETVAIGGEAGEALAAGRVDLAVVQPDAPVAGAGLDVVPSGYATGLTVAMRTDTDIRSWENLAGRKVCVVASNERARRLVRAAGGLEIVQPVPALALMKVRTGECDAAIHDAAVLHRLFGEAEWKKFSATLPARASTSLAVLLPPGNPPWAGEVRATLAGLADSPFWDRKTEEWAKNVALEVYLEQDAPDCH</sequence>
<evidence type="ECO:0000259" key="3">
    <source>
        <dbReference type="SMART" id="SM00062"/>
    </source>
</evidence>
<protein>
    <submittedName>
        <fullName evidence="4">Substrate-binding periplasmic protein</fullName>
    </submittedName>
</protein>
<dbReference type="Gene3D" id="3.40.190.10">
    <property type="entry name" value="Periplasmic binding protein-like II"/>
    <property type="match status" value="2"/>
</dbReference>
<dbReference type="PANTHER" id="PTHR35936:SF17">
    <property type="entry name" value="ARGININE-BINDING EXTRACELLULAR PROTEIN ARTP"/>
    <property type="match status" value="1"/>
</dbReference>
<organism evidence="4 5">
    <name type="scientific">Ancylobacter oerskovii</name>
    <dbReference type="NCBI Taxonomy" id="459519"/>
    <lineage>
        <taxon>Bacteria</taxon>
        <taxon>Pseudomonadati</taxon>
        <taxon>Pseudomonadota</taxon>
        <taxon>Alphaproteobacteria</taxon>
        <taxon>Hyphomicrobiales</taxon>
        <taxon>Xanthobacteraceae</taxon>
        <taxon>Ancylobacter</taxon>
    </lineage>
</organism>
<feature type="domain" description="Solute-binding protein family 3/N-terminal" evidence="3">
    <location>
        <begin position="32"/>
        <end position="250"/>
    </location>
</feature>
<dbReference type="InterPro" id="IPR001638">
    <property type="entry name" value="Solute-binding_3/MltF_N"/>
</dbReference>
<evidence type="ECO:0000313" key="4">
    <source>
        <dbReference type="EMBL" id="MFD2140385.1"/>
    </source>
</evidence>
<dbReference type="Proteomes" id="UP001597299">
    <property type="component" value="Unassembled WGS sequence"/>
</dbReference>
<comment type="caution">
    <text evidence="4">The sequence shown here is derived from an EMBL/GenBank/DDBJ whole genome shotgun (WGS) entry which is preliminary data.</text>
</comment>
<dbReference type="SUPFAM" id="SSF53850">
    <property type="entry name" value="Periplasmic binding protein-like II"/>
    <property type="match status" value="1"/>
</dbReference>
<dbReference type="EMBL" id="JBHUHD010000001">
    <property type="protein sequence ID" value="MFD2140385.1"/>
    <property type="molecule type" value="Genomic_DNA"/>
</dbReference>
<feature type="signal peptide" evidence="2">
    <location>
        <begin position="1"/>
        <end position="28"/>
    </location>
</feature>
<evidence type="ECO:0000256" key="2">
    <source>
        <dbReference type="SAM" id="SignalP"/>
    </source>
</evidence>
<evidence type="ECO:0000313" key="5">
    <source>
        <dbReference type="Proteomes" id="UP001597299"/>
    </source>
</evidence>
<keyword evidence="1 2" id="KW-0732">Signal</keyword>
<keyword evidence="5" id="KW-1185">Reference proteome</keyword>